<dbReference type="SUPFAM" id="SSF53300">
    <property type="entry name" value="vWA-like"/>
    <property type="match status" value="1"/>
</dbReference>
<reference evidence="2 3" key="1">
    <citation type="journal article" date="2014" name="PLoS Genet.">
        <title>Comparative Genomic Analysis of N2-Fixing and Non-N2-Fixing Paenibacillus spp.: Organization, Evolution and Expression of the Nitrogen Fixation Genes.</title>
        <authorList>
            <person name="Xie J.B."/>
            <person name="Du Z."/>
            <person name="Bai L."/>
            <person name="Tian C."/>
            <person name="Zhang Y."/>
            <person name="Xie J.Y."/>
            <person name="Wang T."/>
            <person name="Liu X."/>
            <person name="Chen X."/>
            <person name="Cheng Q."/>
            <person name="Chen S."/>
            <person name="Li J."/>
        </authorList>
    </citation>
    <scope>NUCLEOTIDE SEQUENCE [LARGE SCALE GENOMIC DNA]</scope>
    <source>
        <strain evidence="2 3">T27</strain>
    </source>
</reference>
<dbReference type="Proteomes" id="UP000019772">
    <property type="component" value="Chromosome"/>
</dbReference>
<evidence type="ECO:0000313" key="2">
    <source>
        <dbReference type="EMBL" id="AHV95631.1"/>
    </source>
</evidence>
<dbReference type="PATRIC" id="fig|1268072.3.peg.718"/>
<dbReference type="OrthoDB" id="9781333at2"/>
<dbReference type="AlphaFoldDB" id="X4Z7A8"/>
<dbReference type="STRING" id="1268072.PSAB_03475"/>
<evidence type="ECO:0008006" key="4">
    <source>
        <dbReference type="Google" id="ProtNLM"/>
    </source>
</evidence>
<gene>
    <name evidence="2" type="ORF">PSAB_03475</name>
</gene>
<sequence>MVNNDNVTLFVVLDTSGSMSEMGKLATAANMLAYVRACVRMRQGLFPFDRLTLLLWNDETRVMALDPDEAPPVLTGVGSNSLTGLTEMLQRIVPDEAGKSRLLLLSDGNFSADELRGFKNWLIKRKRYDVRAVAVGMDADTAALKALTPGGRVYAAAEIGNALKRWPLQEEAAKPPRRLSDLSRIAPSERVSEWA</sequence>
<proteinExistence type="predicted"/>
<dbReference type="EMBL" id="CP004078">
    <property type="protein sequence ID" value="AHV95631.1"/>
    <property type="molecule type" value="Genomic_DNA"/>
</dbReference>
<dbReference type="RefSeq" id="WP_025333218.1">
    <property type="nucleotide sequence ID" value="NZ_CP004078.1"/>
</dbReference>
<dbReference type="KEGG" id="psab:PSAB_03475"/>
<feature type="region of interest" description="Disordered" evidence="1">
    <location>
        <begin position="173"/>
        <end position="195"/>
    </location>
</feature>
<keyword evidence="3" id="KW-1185">Reference proteome</keyword>
<evidence type="ECO:0000313" key="3">
    <source>
        <dbReference type="Proteomes" id="UP000019772"/>
    </source>
</evidence>
<protein>
    <recommendedName>
        <fullName evidence="4">VWFA domain-containing protein</fullName>
    </recommendedName>
</protein>
<accession>X4Z7A8</accession>
<organism evidence="2 3">
    <name type="scientific">Paenibacillus sabinae T27</name>
    <dbReference type="NCBI Taxonomy" id="1268072"/>
    <lineage>
        <taxon>Bacteria</taxon>
        <taxon>Bacillati</taxon>
        <taxon>Bacillota</taxon>
        <taxon>Bacilli</taxon>
        <taxon>Bacillales</taxon>
        <taxon>Paenibacillaceae</taxon>
        <taxon>Paenibacillus</taxon>
    </lineage>
</organism>
<dbReference type="HOGENOM" id="CLU_1395147_0_0_9"/>
<evidence type="ECO:0000256" key="1">
    <source>
        <dbReference type="SAM" id="MobiDB-lite"/>
    </source>
</evidence>
<name>X4Z7A8_9BACL</name>
<dbReference type="Gene3D" id="3.40.50.410">
    <property type="entry name" value="von Willebrand factor, type A domain"/>
    <property type="match status" value="1"/>
</dbReference>
<dbReference type="InterPro" id="IPR036465">
    <property type="entry name" value="vWFA_dom_sf"/>
</dbReference>